<dbReference type="InterPro" id="IPR011990">
    <property type="entry name" value="TPR-like_helical_dom_sf"/>
</dbReference>
<dbReference type="SUPFAM" id="SSF48452">
    <property type="entry name" value="TPR-like"/>
    <property type="match status" value="1"/>
</dbReference>
<sequence>MKKAILKSFRFTLFLGLMFYALPTFAQQGNMDLFDKANSLYNKGEYQLAIEGYLKISESGQHSAELYYNLANAYYKLNQIAPSIYYYEKALILNPGDEDILNNLKYAQNMTIDSIDEMPKTGFDRLVSSTVDVFSHRTWAIGSILFMVLFVVMFLLYYFSSYHRWKRLYFVLSFLMLLIAIGAALGAYKQYTIQNSKTLAIIFAKETSVTSEPNLGSEEIFQLHEGTKVNVLDSLGQWKKIRLSDGKVGWLPQGDLRIIKDF</sequence>
<comment type="caution">
    <text evidence="5">The sequence shown here is derived from an EMBL/GenBank/DDBJ whole genome shotgun (WGS) entry which is preliminary data.</text>
</comment>
<dbReference type="Gene3D" id="1.25.40.10">
    <property type="entry name" value="Tetratricopeptide repeat domain"/>
    <property type="match status" value="1"/>
</dbReference>
<organism evidence="5 6">
    <name type="scientific">Galbibacter marinus</name>
    <dbReference type="NCBI Taxonomy" id="555500"/>
    <lineage>
        <taxon>Bacteria</taxon>
        <taxon>Pseudomonadati</taxon>
        <taxon>Bacteroidota</taxon>
        <taxon>Flavobacteriia</taxon>
        <taxon>Flavobacteriales</taxon>
        <taxon>Flavobacteriaceae</taxon>
        <taxon>Galbibacter</taxon>
    </lineage>
</organism>
<gene>
    <name evidence="5" type="ORF">I215_08887</name>
</gene>
<dbReference type="eggNOG" id="COG0457">
    <property type="taxonomic scope" value="Bacteria"/>
</dbReference>
<keyword evidence="2" id="KW-1133">Transmembrane helix</keyword>
<feature type="repeat" description="TPR" evidence="1">
    <location>
        <begin position="64"/>
        <end position="97"/>
    </location>
</feature>
<dbReference type="AlphaFoldDB" id="K2P267"/>
<evidence type="ECO:0000313" key="6">
    <source>
        <dbReference type="Proteomes" id="UP000007364"/>
    </source>
</evidence>
<dbReference type="EMBL" id="AMSG01000010">
    <property type="protein sequence ID" value="EKF55133.1"/>
    <property type="molecule type" value="Genomic_DNA"/>
</dbReference>
<evidence type="ECO:0000313" key="5">
    <source>
        <dbReference type="EMBL" id="EKF55133.1"/>
    </source>
</evidence>
<dbReference type="OrthoDB" id="9776208at2"/>
<feature type="transmembrane region" description="Helical" evidence="2">
    <location>
        <begin position="139"/>
        <end position="159"/>
    </location>
</feature>
<keyword evidence="1" id="KW-0802">TPR repeat</keyword>
<dbReference type="InterPro" id="IPR019734">
    <property type="entry name" value="TPR_rpt"/>
</dbReference>
<dbReference type="Gene3D" id="2.30.30.40">
    <property type="entry name" value="SH3 Domains"/>
    <property type="match status" value="1"/>
</dbReference>
<accession>K2P267</accession>
<evidence type="ECO:0000256" key="1">
    <source>
        <dbReference type="PROSITE-ProRule" id="PRU00339"/>
    </source>
</evidence>
<keyword evidence="3" id="KW-0732">Signal</keyword>
<keyword evidence="6" id="KW-1185">Reference proteome</keyword>
<dbReference type="Pfam" id="PF08239">
    <property type="entry name" value="SH3_3"/>
    <property type="match status" value="1"/>
</dbReference>
<dbReference type="SMART" id="SM00028">
    <property type="entry name" value="TPR"/>
    <property type="match status" value="2"/>
</dbReference>
<feature type="signal peptide" evidence="3">
    <location>
        <begin position="1"/>
        <end position="26"/>
    </location>
</feature>
<dbReference type="SMART" id="SM00287">
    <property type="entry name" value="SH3b"/>
    <property type="match status" value="1"/>
</dbReference>
<keyword evidence="2" id="KW-0812">Transmembrane</keyword>
<dbReference type="PROSITE" id="PS51781">
    <property type="entry name" value="SH3B"/>
    <property type="match status" value="1"/>
</dbReference>
<feature type="chain" id="PRO_5003862621" evidence="3">
    <location>
        <begin position="27"/>
        <end position="262"/>
    </location>
</feature>
<dbReference type="Pfam" id="PF00515">
    <property type="entry name" value="TPR_1"/>
    <property type="match status" value="1"/>
</dbReference>
<dbReference type="PROSITE" id="PS50293">
    <property type="entry name" value="TPR_REGION"/>
    <property type="match status" value="1"/>
</dbReference>
<feature type="domain" description="SH3b" evidence="4">
    <location>
        <begin position="197"/>
        <end position="260"/>
    </location>
</feature>
<evidence type="ECO:0000259" key="4">
    <source>
        <dbReference type="PROSITE" id="PS51781"/>
    </source>
</evidence>
<dbReference type="PATRIC" id="fig|555500.3.peg.1836"/>
<evidence type="ECO:0000256" key="3">
    <source>
        <dbReference type="SAM" id="SignalP"/>
    </source>
</evidence>
<feature type="transmembrane region" description="Helical" evidence="2">
    <location>
        <begin position="168"/>
        <end position="188"/>
    </location>
</feature>
<name>K2P267_9FLAO</name>
<dbReference type="InterPro" id="IPR003646">
    <property type="entry name" value="SH3-like_bac-type"/>
</dbReference>
<dbReference type="PROSITE" id="PS50005">
    <property type="entry name" value="TPR"/>
    <property type="match status" value="1"/>
</dbReference>
<dbReference type="STRING" id="555500.I215_08887"/>
<dbReference type="RefSeq" id="WP_008991626.1">
    <property type="nucleotide sequence ID" value="NZ_AMSG01000010.1"/>
</dbReference>
<evidence type="ECO:0000256" key="2">
    <source>
        <dbReference type="SAM" id="Phobius"/>
    </source>
</evidence>
<keyword evidence="2" id="KW-0472">Membrane</keyword>
<proteinExistence type="predicted"/>
<protein>
    <submittedName>
        <fullName evidence="5">Aerotolerance protein BatE</fullName>
    </submittedName>
</protein>
<dbReference type="Proteomes" id="UP000007364">
    <property type="component" value="Unassembled WGS sequence"/>
</dbReference>
<reference evidence="5 6" key="1">
    <citation type="journal article" date="2012" name="J. Bacteriol.">
        <title>Genome Sequence of Galbibacter marinum Type Strain ck-I2-15.</title>
        <authorList>
            <person name="Lai Q."/>
            <person name="Li C."/>
            <person name="Shao Z."/>
        </authorList>
    </citation>
    <scope>NUCLEOTIDE SEQUENCE [LARGE SCALE GENOMIC DNA]</scope>
    <source>
        <strain evidence="6">ck-I2-15</strain>
    </source>
</reference>